<evidence type="ECO:0000313" key="2">
    <source>
        <dbReference type="Proteomes" id="UP000474296"/>
    </source>
</evidence>
<name>A0A6M0CK86_9FLAO</name>
<gene>
    <name evidence="1" type="ORF">GWK10_14130</name>
</gene>
<comment type="caution">
    <text evidence="1">The sequence shown here is derived from an EMBL/GenBank/DDBJ whole genome shotgun (WGS) entry which is preliminary data.</text>
</comment>
<dbReference type="Gene3D" id="3.10.180.10">
    <property type="entry name" value="2,3-Dihydroxybiphenyl 1,2-Dioxygenase, domain 1"/>
    <property type="match status" value="1"/>
</dbReference>
<sequence>MKHDIKSIRAFIGAKNFDLSRGFYKDLGFEEVRLGKMSYFGNDGFGFYLQDYYTKDWVDNTMVFVEVDDVDRYHKELSELQLDQKYDGVRLTHIHNNDWGRECFLYDPSGILWHFGEFAKG</sequence>
<reference evidence="1 2" key="1">
    <citation type="submission" date="2020-01" db="EMBL/GenBank/DDBJ databases">
        <title>Spongiivirga citrea KCTC 32990T.</title>
        <authorList>
            <person name="Wang G."/>
        </authorList>
    </citation>
    <scope>NUCLEOTIDE SEQUENCE [LARGE SCALE GENOMIC DNA]</scope>
    <source>
        <strain evidence="1 2">KCTC 32990</strain>
    </source>
</reference>
<dbReference type="AlphaFoldDB" id="A0A6M0CK86"/>
<dbReference type="EMBL" id="JAABOQ010000005">
    <property type="protein sequence ID" value="NER18356.1"/>
    <property type="molecule type" value="Genomic_DNA"/>
</dbReference>
<dbReference type="Proteomes" id="UP000474296">
    <property type="component" value="Unassembled WGS sequence"/>
</dbReference>
<accession>A0A6M0CK86</accession>
<keyword evidence="2" id="KW-1185">Reference proteome</keyword>
<dbReference type="SUPFAM" id="SSF54593">
    <property type="entry name" value="Glyoxalase/Bleomycin resistance protein/Dihydroxybiphenyl dioxygenase"/>
    <property type="match status" value="1"/>
</dbReference>
<dbReference type="InterPro" id="IPR029068">
    <property type="entry name" value="Glyas_Bleomycin-R_OHBP_Dase"/>
</dbReference>
<organism evidence="1 2">
    <name type="scientific">Spongiivirga citrea</name>
    <dbReference type="NCBI Taxonomy" id="1481457"/>
    <lineage>
        <taxon>Bacteria</taxon>
        <taxon>Pseudomonadati</taxon>
        <taxon>Bacteroidota</taxon>
        <taxon>Flavobacteriia</taxon>
        <taxon>Flavobacteriales</taxon>
        <taxon>Flavobacteriaceae</taxon>
        <taxon>Spongiivirga</taxon>
    </lineage>
</organism>
<proteinExistence type="predicted"/>
<evidence type="ECO:0000313" key="1">
    <source>
        <dbReference type="EMBL" id="NER18356.1"/>
    </source>
</evidence>
<protein>
    <submittedName>
        <fullName evidence="1">Glyoxalase</fullName>
    </submittedName>
</protein>
<dbReference type="RefSeq" id="WP_164033028.1">
    <property type="nucleotide sequence ID" value="NZ_JAABOQ010000005.1"/>
</dbReference>